<organism evidence="1 2">
    <name type="scientific">Hymenobacter lucidus</name>
    <dbReference type="NCBI Taxonomy" id="2880930"/>
    <lineage>
        <taxon>Bacteria</taxon>
        <taxon>Pseudomonadati</taxon>
        <taxon>Bacteroidota</taxon>
        <taxon>Cytophagia</taxon>
        <taxon>Cytophagales</taxon>
        <taxon>Hymenobacteraceae</taxon>
        <taxon>Hymenobacter</taxon>
    </lineage>
</organism>
<dbReference type="Gene3D" id="1.20.120.450">
    <property type="entry name" value="dinb family like domain"/>
    <property type="match status" value="1"/>
</dbReference>
<dbReference type="InterPro" id="IPR034660">
    <property type="entry name" value="DinB/YfiT-like"/>
</dbReference>
<sequence>MLSETLRLLFSRDLSRLTHEIEAYQDEAQLWVVEKTIANSAGNLCLHLVGNLNTYIGAELGGVAYTRNRDLEFSLKNVPRAELLAKVAETARIVDHALRELPLAAMAQEYPLLVFDAKTSTEYFLVHLATHLAYHLGQINYHRRLLDRSKPAGRA</sequence>
<keyword evidence="2" id="KW-1185">Reference proteome</keyword>
<gene>
    <name evidence="1" type="ORF">LGH74_18975</name>
</gene>
<dbReference type="Pfam" id="PF07609">
    <property type="entry name" value="DUF1572"/>
    <property type="match status" value="1"/>
</dbReference>
<evidence type="ECO:0000313" key="2">
    <source>
        <dbReference type="Proteomes" id="UP001165296"/>
    </source>
</evidence>
<dbReference type="SUPFAM" id="SSF109854">
    <property type="entry name" value="DinB/YfiT-like putative metalloenzymes"/>
    <property type="match status" value="1"/>
</dbReference>
<accession>A0ABS8AVS2</accession>
<dbReference type="RefSeq" id="WP_226178049.1">
    <property type="nucleotide sequence ID" value="NZ_JAJADR010000006.1"/>
</dbReference>
<dbReference type="Proteomes" id="UP001165296">
    <property type="component" value="Unassembled WGS sequence"/>
</dbReference>
<protein>
    <submittedName>
        <fullName evidence="1">DinB family protein</fullName>
    </submittedName>
</protein>
<proteinExistence type="predicted"/>
<dbReference type="EMBL" id="JAJADR010000006">
    <property type="protein sequence ID" value="MCB2410081.1"/>
    <property type="molecule type" value="Genomic_DNA"/>
</dbReference>
<name>A0ABS8AVS2_9BACT</name>
<reference evidence="1" key="1">
    <citation type="submission" date="2021-10" db="EMBL/GenBank/DDBJ databases">
        <authorList>
            <person name="Dean J.D."/>
            <person name="Kim M.K."/>
            <person name="Newey C.N."/>
            <person name="Stoker T.S."/>
            <person name="Thompson D.W."/>
            <person name="Grose J.H."/>
        </authorList>
    </citation>
    <scope>NUCLEOTIDE SEQUENCE</scope>
    <source>
        <strain evidence="1">BT178</strain>
    </source>
</reference>
<evidence type="ECO:0000313" key="1">
    <source>
        <dbReference type="EMBL" id="MCB2410081.1"/>
    </source>
</evidence>
<dbReference type="InterPro" id="IPR011466">
    <property type="entry name" value="DUF1572"/>
</dbReference>
<comment type="caution">
    <text evidence="1">The sequence shown here is derived from an EMBL/GenBank/DDBJ whole genome shotgun (WGS) entry which is preliminary data.</text>
</comment>